<name>A0ABU5JNH3_9ACTN</name>
<organism evidence="1 2">
    <name type="scientific">Micromonospora sicca</name>
    <dbReference type="NCBI Taxonomy" id="2202420"/>
    <lineage>
        <taxon>Bacteria</taxon>
        <taxon>Bacillati</taxon>
        <taxon>Actinomycetota</taxon>
        <taxon>Actinomycetes</taxon>
        <taxon>Micromonosporales</taxon>
        <taxon>Micromonosporaceae</taxon>
        <taxon>Micromonospora</taxon>
    </lineage>
</organism>
<evidence type="ECO:0000313" key="2">
    <source>
        <dbReference type="Proteomes" id="UP001290101"/>
    </source>
</evidence>
<proteinExistence type="predicted"/>
<comment type="caution">
    <text evidence="1">The sequence shown here is derived from an EMBL/GenBank/DDBJ whole genome shotgun (WGS) entry which is preliminary data.</text>
</comment>
<reference evidence="1 2" key="1">
    <citation type="submission" date="2023-12" db="EMBL/GenBank/DDBJ databases">
        <title>Micromonospora sp. nov., isolated from Atacama Desert.</title>
        <authorList>
            <person name="Carro L."/>
            <person name="Golinska P."/>
            <person name="Klenk H.-P."/>
            <person name="Goodfellow M."/>
        </authorList>
    </citation>
    <scope>NUCLEOTIDE SEQUENCE [LARGE SCALE GENOMIC DNA]</scope>
    <source>
        <strain evidence="1 2">4G53</strain>
    </source>
</reference>
<evidence type="ECO:0000313" key="1">
    <source>
        <dbReference type="EMBL" id="MDZ5493919.1"/>
    </source>
</evidence>
<sequence length="163" mass="17872">MSNLTGLPASNIPVLRPLETPQWIIGVFMPLFGGKKQKSLLPADIARRMVIYGKFEFAPQQSGPDAARHLNELIYGPLYPIASANPDGFITASAAAVLPSGAWAVYGGQRCVRDLVTARTSHPDYVAMVDAAMQFLRSQGYGLMYVAPVDLEVWRELHPDEAW</sequence>
<keyword evidence="2" id="KW-1185">Reference proteome</keyword>
<accession>A0ABU5JNH3</accession>
<dbReference type="EMBL" id="JAXOTQ010000056">
    <property type="protein sequence ID" value="MDZ5493919.1"/>
    <property type="molecule type" value="Genomic_DNA"/>
</dbReference>
<dbReference type="Proteomes" id="UP001290101">
    <property type="component" value="Unassembled WGS sequence"/>
</dbReference>
<gene>
    <name evidence="1" type="ORF">U2F25_31425</name>
</gene>
<dbReference type="RefSeq" id="WP_322443436.1">
    <property type="nucleotide sequence ID" value="NZ_JAXOTQ010000056.1"/>
</dbReference>
<protein>
    <submittedName>
        <fullName evidence="1">Uncharacterized protein</fullName>
    </submittedName>
</protein>